<dbReference type="KEGG" id="dha:DEHA2E05566g"/>
<gene>
    <name evidence="1" type="ordered locus">DEHA2E05566g</name>
</gene>
<organism evidence="1 2">
    <name type="scientific">Debaryomyces hansenii (strain ATCC 36239 / CBS 767 / BCRC 21394 / JCM 1990 / NBRC 0083 / IGC 2968)</name>
    <name type="common">Yeast</name>
    <name type="synonym">Torulaspora hansenii</name>
    <dbReference type="NCBI Taxonomy" id="284592"/>
    <lineage>
        <taxon>Eukaryota</taxon>
        <taxon>Fungi</taxon>
        <taxon>Dikarya</taxon>
        <taxon>Ascomycota</taxon>
        <taxon>Saccharomycotina</taxon>
        <taxon>Pichiomycetes</taxon>
        <taxon>Debaryomycetaceae</taxon>
        <taxon>Debaryomyces</taxon>
    </lineage>
</organism>
<dbReference type="AlphaFoldDB" id="Q6BQF9"/>
<proteinExistence type="predicted"/>
<protein>
    <submittedName>
        <fullName evidence="1">DEHA2E05566p</fullName>
    </submittedName>
</protein>
<dbReference type="VEuPathDB" id="FungiDB:DEHA2E05566g"/>
<evidence type="ECO:0000313" key="2">
    <source>
        <dbReference type="Proteomes" id="UP000000599"/>
    </source>
</evidence>
<sequence length="306" mass="35165">MSCNSYLSNLNTLSQVAATIQTDMGSDNDHFEDIFAATSQDIKNPSLLSSPISSPLEDEECFTEKNTRLINSDESLDLVNSLLCLKHRSYSYGPGLDCKNVSVPRSLNGDKCLVKAAKLLSKTRSSKKSNPRFQIKRRQGQGRPYTNSLKARFYMHDSIEELYCYLNNISAFTFHEPSSFKSKDYLCTRISPRSPHFKMIFFNNLPPTTNLYEKLCEAFKIANFKFVKINRNIEGKVVNIESVCNTDSIITAEWIKQNVCRPRYKSNMKIYLIRSNQPMKECIYKDKKVFELDIENVYNSVVKIIE</sequence>
<reference evidence="1 2" key="1">
    <citation type="journal article" date="2004" name="Nature">
        <title>Genome evolution in yeasts.</title>
        <authorList>
            <consortium name="Genolevures"/>
            <person name="Dujon B."/>
            <person name="Sherman D."/>
            <person name="Fischer G."/>
            <person name="Durrens P."/>
            <person name="Casaregola S."/>
            <person name="Lafontaine I."/>
            <person name="de Montigny J."/>
            <person name="Marck C."/>
            <person name="Neuveglise C."/>
            <person name="Talla E."/>
            <person name="Goffard N."/>
            <person name="Frangeul L."/>
            <person name="Aigle M."/>
            <person name="Anthouard V."/>
            <person name="Babour A."/>
            <person name="Barbe V."/>
            <person name="Barnay S."/>
            <person name="Blanchin S."/>
            <person name="Beckerich J.M."/>
            <person name="Beyne E."/>
            <person name="Bleykasten C."/>
            <person name="Boisrame A."/>
            <person name="Boyer J."/>
            <person name="Cattolico L."/>
            <person name="Confanioleri F."/>
            <person name="de Daruvar A."/>
            <person name="Despons L."/>
            <person name="Fabre E."/>
            <person name="Fairhead C."/>
            <person name="Ferry-Dumazet H."/>
            <person name="Groppi A."/>
            <person name="Hantraye F."/>
            <person name="Hennequin C."/>
            <person name="Jauniaux N."/>
            <person name="Joyet P."/>
            <person name="Kachouri R."/>
            <person name="Kerrest A."/>
            <person name="Koszul R."/>
            <person name="Lemaire M."/>
            <person name="Lesur I."/>
            <person name="Ma L."/>
            <person name="Muller H."/>
            <person name="Nicaud J.M."/>
            <person name="Nikolski M."/>
            <person name="Oztas S."/>
            <person name="Ozier-Kalogeropoulos O."/>
            <person name="Pellenz S."/>
            <person name="Potier S."/>
            <person name="Richard G.F."/>
            <person name="Straub M.L."/>
            <person name="Suleau A."/>
            <person name="Swennene D."/>
            <person name="Tekaia F."/>
            <person name="Wesolowski-Louvel M."/>
            <person name="Westhof E."/>
            <person name="Wirth B."/>
            <person name="Zeniou-Meyer M."/>
            <person name="Zivanovic I."/>
            <person name="Bolotin-Fukuhara M."/>
            <person name="Thierry A."/>
            <person name="Bouchier C."/>
            <person name="Caudron B."/>
            <person name="Scarpelli C."/>
            <person name="Gaillardin C."/>
            <person name="Weissenbach J."/>
            <person name="Wincker P."/>
            <person name="Souciet J.L."/>
        </authorList>
    </citation>
    <scope>NUCLEOTIDE SEQUENCE [LARGE SCALE GENOMIC DNA]</scope>
    <source>
        <strain evidence="2">ATCC 36239 / CBS 767 / BCRC 21394 / JCM 1990 / NBRC 0083 / IGC 2968</strain>
    </source>
</reference>
<dbReference type="STRING" id="284592.Q6BQF9"/>
<dbReference type="InParanoid" id="Q6BQF9"/>
<accession>Q6BQF9</accession>
<dbReference type="GeneID" id="2902689"/>
<dbReference type="OrthoDB" id="4097087at2759"/>
<evidence type="ECO:0000313" key="1">
    <source>
        <dbReference type="EMBL" id="CAG87788.2"/>
    </source>
</evidence>
<dbReference type="eggNOG" id="ENOG502RQHY">
    <property type="taxonomic scope" value="Eukaryota"/>
</dbReference>
<dbReference type="EMBL" id="CR382137">
    <property type="protein sequence ID" value="CAG87788.2"/>
    <property type="molecule type" value="Genomic_DNA"/>
</dbReference>
<dbReference type="RefSeq" id="XP_459561.2">
    <property type="nucleotide sequence ID" value="XM_459561.1"/>
</dbReference>
<keyword evidence="2" id="KW-1185">Reference proteome</keyword>
<dbReference type="HOGENOM" id="CLU_1027164_0_0_1"/>
<dbReference type="Proteomes" id="UP000000599">
    <property type="component" value="Chromosome E"/>
</dbReference>
<name>Q6BQF9_DEBHA</name>